<dbReference type="RefSeq" id="WP_055218706.1">
    <property type="nucleotide sequence ID" value="NZ_CZBI01000003.1"/>
</dbReference>
<evidence type="ECO:0000256" key="2">
    <source>
        <dbReference type="ARBA" id="ARBA00022679"/>
    </source>
</evidence>
<dbReference type="CDD" id="cd00761">
    <property type="entry name" value="Glyco_tranf_GTA_type"/>
    <property type="match status" value="1"/>
</dbReference>
<dbReference type="PANTHER" id="PTHR22916">
    <property type="entry name" value="GLYCOSYLTRANSFERASE"/>
    <property type="match status" value="1"/>
</dbReference>
<protein>
    <submittedName>
        <fullName evidence="4">Glycosyltransferase YibD</fullName>
        <ecNumber evidence="4">2.4.1.-</ecNumber>
    </submittedName>
</protein>
<dbReference type="SUPFAM" id="SSF53448">
    <property type="entry name" value="Nucleotide-diphospho-sugar transferases"/>
    <property type="match status" value="1"/>
</dbReference>
<evidence type="ECO:0000313" key="5">
    <source>
        <dbReference type="Proteomes" id="UP000095541"/>
    </source>
</evidence>
<evidence type="ECO:0000313" key="4">
    <source>
        <dbReference type="EMBL" id="CUP94734.1"/>
    </source>
</evidence>
<gene>
    <name evidence="4" type="ORF">ERS852557_02195</name>
</gene>
<dbReference type="Gene3D" id="3.90.550.10">
    <property type="entry name" value="Spore Coat Polysaccharide Biosynthesis Protein SpsA, Chain A"/>
    <property type="match status" value="1"/>
</dbReference>
<dbReference type="InterPro" id="IPR029044">
    <property type="entry name" value="Nucleotide-diphossugar_trans"/>
</dbReference>
<reference evidence="4 5" key="1">
    <citation type="submission" date="2015-09" db="EMBL/GenBank/DDBJ databases">
        <authorList>
            <consortium name="Pathogen Informatics"/>
        </authorList>
    </citation>
    <scope>NUCLEOTIDE SEQUENCE [LARGE SCALE GENOMIC DNA]</scope>
    <source>
        <strain evidence="4 5">2789STDY5834945</strain>
    </source>
</reference>
<dbReference type="EC" id="2.4.1.-" evidence="4"/>
<dbReference type="GO" id="GO:0016758">
    <property type="term" value="F:hexosyltransferase activity"/>
    <property type="evidence" value="ECO:0007669"/>
    <property type="project" value="UniProtKB-ARBA"/>
</dbReference>
<evidence type="ECO:0000259" key="3">
    <source>
        <dbReference type="Pfam" id="PF00535"/>
    </source>
</evidence>
<evidence type="ECO:0000256" key="1">
    <source>
        <dbReference type="ARBA" id="ARBA00022676"/>
    </source>
</evidence>
<dbReference type="PANTHER" id="PTHR22916:SF51">
    <property type="entry name" value="GLYCOSYLTRANSFERASE EPSH-RELATED"/>
    <property type="match status" value="1"/>
</dbReference>
<dbReference type="EMBL" id="CZBI01000003">
    <property type="protein sequence ID" value="CUP94734.1"/>
    <property type="molecule type" value="Genomic_DNA"/>
</dbReference>
<dbReference type="InterPro" id="IPR001173">
    <property type="entry name" value="Glyco_trans_2-like"/>
</dbReference>
<dbReference type="Pfam" id="PF00535">
    <property type="entry name" value="Glycos_transf_2"/>
    <property type="match status" value="1"/>
</dbReference>
<sequence>MNIENVTISVIIPVYNAATTLHHCLESLDRQTYRKLELLFVDDGSTDNSLDMLTCYAERNTDTDRVIRVLHHERNQGVAAARNTALVHATGDYIYYVDADDSIERYALECLAREAGKEGLDIVGHEWYLTFSSNERYMEQADYSTPMEALRNMMCGVMRWNLWLFLVKRSLYVENDIRFTEGMNMGEDMMVMMKLFICARSASIIHRPFYHYGQNNVNSLTKVYSREHMMQVTNNVYEVERYVLESAYAGLLSPYLPFLKLNIKLPLLMTDDTANYRQWLEWFPEANDFVMHNKRISLRTRLVQWMAVRQNFSLLKLYHKCVFKLIYGTIYK</sequence>
<accession>A0A174SA95</accession>
<keyword evidence="2 4" id="KW-0808">Transferase</keyword>
<proteinExistence type="predicted"/>
<organism evidence="4 5">
    <name type="scientific">Bacteroides thetaiotaomicron</name>
    <dbReference type="NCBI Taxonomy" id="818"/>
    <lineage>
        <taxon>Bacteria</taxon>
        <taxon>Pseudomonadati</taxon>
        <taxon>Bacteroidota</taxon>
        <taxon>Bacteroidia</taxon>
        <taxon>Bacteroidales</taxon>
        <taxon>Bacteroidaceae</taxon>
        <taxon>Bacteroides</taxon>
    </lineage>
</organism>
<dbReference type="Proteomes" id="UP000095541">
    <property type="component" value="Unassembled WGS sequence"/>
</dbReference>
<dbReference type="AlphaFoldDB" id="A0A174SA95"/>
<name>A0A174SA95_BACT4</name>
<keyword evidence="1 4" id="KW-0328">Glycosyltransferase</keyword>
<feature type="domain" description="Glycosyltransferase 2-like" evidence="3">
    <location>
        <begin position="9"/>
        <end position="150"/>
    </location>
</feature>